<dbReference type="RefSeq" id="WP_146353490.1">
    <property type="nucleotide sequence ID" value="NZ_VOBR01000011.1"/>
</dbReference>
<sequence length="198" mass="19917">MINRLVIAAALLALAGCTAQPAAAPSSSAVPSTTGSATASASTAETTSEPAPPPTEAEPTEGRTDLPQASAAGLSCAKAPASLVGETLGLTLAAPKETINENVAVCQYTGGPSVTTVRFQAGTDTARFAQGKSRLAEHGQTAVDLPGFQDEAYTSTRKSGSAEQNTVTARKGSVEILVTSSAGLDAERKLVAELFAKL</sequence>
<evidence type="ECO:0000313" key="4">
    <source>
        <dbReference type="Proteomes" id="UP000316639"/>
    </source>
</evidence>
<keyword evidence="2" id="KW-0732">Signal</keyword>
<proteinExistence type="predicted"/>
<dbReference type="AlphaFoldDB" id="A0A563ESZ2"/>
<dbReference type="Proteomes" id="UP000316639">
    <property type="component" value="Unassembled WGS sequence"/>
</dbReference>
<comment type="caution">
    <text evidence="3">The sequence shown here is derived from an EMBL/GenBank/DDBJ whole genome shotgun (WGS) entry which is preliminary data.</text>
</comment>
<accession>A0A563ESZ2</accession>
<evidence type="ECO:0008006" key="5">
    <source>
        <dbReference type="Google" id="ProtNLM"/>
    </source>
</evidence>
<keyword evidence="4" id="KW-1185">Reference proteome</keyword>
<gene>
    <name evidence="3" type="ORF">FKR81_19400</name>
</gene>
<name>A0A563ESZ2_9PSEU</name>
<feature type="compositionally biased region" description="Low complexity" evidence="1">
    <location>
        <begin position="23"/>
        <end position="49"/>
    </location>
</feature>
<reference evidence="3 4" key="1">
    <citation type="submission" date="2019-07" db="EMBL/GenBank/DDBJ databases">
        <title>Lentzea xizangensis sp. nov., isolated from Qinghai-Tibetan Plateau Soils.</title>
        <authorList>
            <person name="Huang J."/>
        </authorList>
    </citation>
    <scope>NUCLEOTIDE SEQUENCE [LARGE SCALE GENOMIC DNA]</scope>
    <source>
        <strain evidence="3 4">FXJ1.1311</strain>
    </source>
</reference>
<dbReference type="EMBL" id="VOBR01000011">
    <property type="protein sequence ID" value="TWP50770.1"/>
    <property type="molecule type" value="Genomic_DNA"/>
</dbReference>
<evidence type="ECO:0000313" key="3">
    <source>
        <dbReference type="EMBL" id="TWP50770.1"/>
    </source>
</evidence>
<dbReference type="PROSITE" id="PS51257">
    <property type="entry name" value="PROKAR_LIPOPROTEIN"/>
    <property type="match status" value="1"/>
</dbReference>
<feature type="region of interest" description="Disordered" evidence="1">
    <location>
        <begin position="23"/>
        <end position="72"/>
    </location>
</feature>
<protein>
    <recommendedName>
        <fullName evidence="5">DUF3558 domain-containing protein</fullName>
    </recommendedName>
</protein>
<evidence type="ECO:0000256" key="1">
    <source>
        <dbReference type="SAM" id="MobiDB-lite"/>
    </source>
</evidence>
<feature type="chain" id="PRO_5021922135" description="DUF3558 domain-containing protein" evidence="2">
    <location>
        <begin position="25"/>
        <end position="198"/>
    </location>
</feature>
<organism evidence="3 4">
    <name type="scientific">Lentzea tibetensis</name>
    <dbReference type="NCBI Taxonomy" id="2591470"/>
    <lineage>
        <taxon>Bacteria</taxon>
        <taxon>Bacillati</taxon>
        <taxon>Actinomycetota</taxon>
        <taxon>Actinomycetes</taxon>
        <taxon>Pseudonocardiales</taxon>
        <taxon>Pseudonocardiaceae</taxon>
        <taxon>Lentzea</taxon>
    </lineage>
</organism>
<evidence type="ECO:0000256" key="2">
    <source>
        <dbReference type="SAM" id="SignalP"/>
    </source>
</evidence>
<feature type="signal peptide" evidence="2">
    <location>
        <begin position="1"/>
        <end position="24"/>
    </location>
</feature>
<dbReference type="OrthoDB" id="3695208at2"/>